<dbReference type="Proteomes" id="UP000054279">
    <property type="component" value="Unassembled WGS sequence"/>
</dbReference>
<proteinExistence type="predicted"/>
<evidence type="ECO:0000313" key="5">
    <source>
        <dbReference type="Proteomes" id="UP000054279"/>
    </source>
</evidence>
<sequence>MNQELHFNMGGLETSYYANKDIIGLSQRLDKLISKSLRFSCQWWHEHVPENMDISCNGDLLEEVGKFLKNKLLYWLEVMSLIEQLPAAASAMQYAEDIFKARFDIILNGNVFQTNYFIFNFKKAIGTSTPHIYLSALPMAPPMSLLKQEYIRDFQRTLRRVDKRRKGWKHELQVLEQGGVVRTLGFSSDGKHIVSGSGDKTIRIWDAKTGEAVGEPLQGHKGTVWAVAFSPDGKHIVSSSDDQTIRIWD</sequence>
<dbReference type="PROSITE" id="PS00678">
    <property type="entry name" value="WD_REPEATS_1"/>
    <property type="match status" value="1"/>
</dbReference>
<dbReference type="PROSITE" id="PS50082">
    <property type="entry name" value="WD_REPEATS_2"/>
    <property type="match status" value="2"/>
</dbReference>
<feature type="non-terminal residue" evidence="4">
    <location>
        <position position="249"/>
    </location>
</feature>
<feature type="repeat" description="WD" evidence="3">
    <location>
        <begin position="174"/>
        <end position="215"/>
    </location>
</feature>
<name>A0A0C9VKT6_SPHS4</name>
<dbReference type="InterPro" id="IPR020472">
    <property type="entry name" value="WD40_PAC1"/>
</dbReference>
<dbReference type="Pfam" id="PF00400">
    <property type="entry name" value="WD40"/>
    <property type="match status" value="2"/>
</dbReference>
<evidence type="ECO:0000256" key="3">
    <source>
        <dbReference type="PROSITE-ProRule" id="PRU00221"/>
    </source>
</evidence>
<evidence type="ECO:0000256" key="2">
    <source>
        <dbReference type="ARBA" id="ARBA00022737"/>
    </source>
</evidence>
<dbReference type="HOGENOM" id="CLU_000288_57_19_1"/>
<evidence type="ECO:0000256" key="1">
    <source>
        <dbReference type="ARBA" id="ARBA00022574"/>
    </source>
</evidence>
<dbReference type="PROSITE" id="PS50294">
    <property type="entry name" value="WD_REPEATS_REGION"/>
    <property type="match status" value="2"/>
</dbReference>
<evidence type="ECO:0000313" key="4">
    <source>
        <dbReference type="EMBL" id="KIJ38365.1"/>
    </source>
</evidence>
<accession>A0A0C9VKT6</accession>
<dbReference type="GO" id="GO:1990234">
    <property type="term" value="C:transferase complex"/>
    <property type="evidence" value="ECO:0007669"/>
    <property type="project" value="UniProtKB-ARBA"/>
</dbReference>
<dbReference type="PANTHER" id="PTHR22847:SF637">
    <property type="entry name" value="WD REPEAT DOMAIN 5B"/>
    <property type="match status" value="1"/>
</dbReference>
<dbReference type="InterPro" id="IPR019775">
    <property type="entry name" value="WD40_repeat_CS"/>
</dbReference>
<dbReference type="Gene3D" id="2.130.10.10">
    <property type="entry name" value="YVTN repeat-like/Quinoprotein amine dehydrogenase"/>
    <property type="match status" value="1"/>
</dbReference>
<reference evidence="4 5" key="1">
    <citation type="submission" date="2014-06" db="EMBL/GenBank/DDBJ databases">
        <title>Evolutionary Origins and Diversification of the Mycorrhizal Mutualists.</title>
        <authorList>
            <consortium name="DOE Joint Genome Institute"/>
            <consortium name="Mycorrhizal Genomics Consortium"/>
            <person name="Kohler A."/>
            <person name="Kuo A."/>
            <person name="Nagy L.G."/>
            <person name="Floudas D."/>
            <person name="Copeland A."/>
            <person name="Barry K.W."/>
            <person name="Cichocki N."/>
            <person name="Veneault-Fourrey C."/>
            <person name="LaButti K."/>
            <person name="Lindquist E.A."/>
            <person name="Lipzen A."/>
            <person name="Lundell T."/>
            <person name="Morin E."/>
            <person name="Murat C."/>
            <person name="Riley R."/>
            <person name="Ohm R."/>
            <person name="Sun H."/>
            <person name="Tunlid A."/>
            <person name="Henrissat B."/>
            <person name="Grigoriev I.V."/>
            <person name="Hibbett D.S."/>
            <person name="Martin F."/>
        </authorList>
    </citation>
    <scope>NUCLEOTIDE SEQUENCE [LARGE SCALE GENOMIC DNA]</scope>
    <source>
        <strain evidence="4 5">SS14</strain>
    </source>
</reference>
<gene>
    <name evidence="4" type="ORF">M422DRAFT_176825</name>
</gene>
<dbReference type="InterPro" id="IPR001680">
    <property type="entry name" value="WD40_rpt"/>
</dbReference>
<dbReference type="PRINTS" id="PR00320">
    <property type="entry name" value="GPROTEINBRPT"/>
</dbReference>
<dbReference type="InterPro" id="IPR015943">
    <property type="entry name" value="WD40/YVTN_repeat-like_dom_sf"/>
</dbReference>
<feature type="repeat" description="WD" evidence="3">
    <location>
        <begin position="217"/>
        <end position="249"/>
    </location>
</feature>
<keyword evidence="2" id="KW-0677">Repeat</keyword>
<dbReference type="OrthoDB" id="2799311at2759"/>
<keyword evidence="1 3" id="KW-0853">WD repeat</keyword>
<dbReference type="SUPFAM" id="SSF50998">
    <property type="entry name" value="Quinoprotein alcohol dehydrogenase-like"/>
    <property type="match status" value="1"/>
</dbReference>
<keyword evidence="5" id="KW-1185">Reference proteome</keyword>
<dbReference type="SMART" id="SM00320">
    <property type="entry name" value="WD40"/>
    <property type="match status" value="2"/>
</dbReference>
<dbReference type="AlphaFoldDB" id="A0A0C9VKT6"/>
<organism evidence="4 5">
    <name type="scientific">Sphaerobolus stellatus (strain SS14)</name>
    <dbReference type="NCBI Taxonomy" id="990650"/>
    <lineage>
        <taxon>Eukaryota</taxon>
        <taxon>Fungi</taxon>
        <taxon>Dikarya</taxon>
        <taxon>Basidiomycota</taxon>
        <taxon>Agaricomycotina</taxon>
        <taxon>Agaricomycetes</taxon>
        <taxon>Phallomycetidae</taxon>
        <taxon>Geastrales</taxon>
        <taxon>Sphaerobolaceae</taxon>
        <taxon>Sphaerobolus</taxon>
    </lineage>
</organism>
<dbReference type="PANTHER" id="PTHR22847">
    <property type="entry name" value="WD40 REPEAT PROTEIN"/>
    <property type="match status" value="1"/>
</dbReference>
<dbReference type="EMBL" id="KN837161">
    <property type="protein sequence ID" value="KIJ38365.1"/>
    <property type="molecule type" value="Genomic_DNA"/>
</dbReference>
<dbReference type="InterPro" id="IPR011047">
    <property type="entry name" value="Quinoprotein_ADH-like_sf"/>
</dbReference>
<protein>
    <submittedName>
        <fullName evidence="4">Unplaced genomic scaffold SPHSTscaffold_86, whole genome shotgun sequence</fullName>
    </submittedName>
</protein>